<keyword evidence="3 5" id="KW-0697">Rotamase</keyword>
<dbReference type="PANTHER" id="PTHR43811:SF19">
    <property type="entry name" value="39 KDA FK506-BINDING NUCLEAR PROTEIN"/>
    <property type="match status" value="1"/>
</dbReference>
<evidence type="ECO:0000313" key="8">
    <source>
        <dbReference type="EMBL" id="EAY27762.1"/>
    </source>
</evidence>
<keyword evidence="4 5" id="KW-0413">Isomerase</keyword>
<dbReference type="eggNOG" id="COG0545">
    <property type="taxonomic scope" value="Bacteria"/>
</dbReference>
<comment type="similarity">
    <text evidence="2 6">Belongs to the FKBP-type PPIase family.</text>
</comment>
<protein>
    <recommendedName>
        <fullName evidence="6">Peptidyl-prolyl cis-trans isomerase</fullName>
        <ecNumber evidence="6">5.2.1.8</ecNumber>
    </recommendedName>
</protein>
<dbReference type="EMBL" id="AAWS01000021">
    <property type="protein sequence ID" value="EAY27762.1"/>
    <property type="molecule type" value="Genomic_DNA"/>
</dbReference>
<dbReference type="Gene3D" id="3.10.50.40">
    <property type="match status" value="2"/>
</dbReference>
<evidence type="ECO:0000259" key="7">
    <source>
        <dbReference type="PROSITE" id="PS50059"/>
    </source>
</evidence>
<comment type="caution">
    <text evidence="8">The sequence shown here is derived from an EMBL/GenBank/DDBJ whole genome shotgun (WGS) entry which is preliminary data.</text>
</comment>
<organism evidence="8 9">
    <name type="scientific">Microscilla marina ATCC 23134</name>
    <dbReference type="NCBI Taxonomy" id="313606"/>
    <lineage>
        <taxon>Bacteria</taxon>
        <taxon>Pseudomonadati</taxon>
        <taxon>Bacteroidota</taxon>
        <taxon>Cytophagia</taxon>
        <taxon>Cytophagales</taxon>
        <taxon>Microscillaceae</taxon>
        <taxon>Microscilla</taxon>
    </lineage>
</organism>
<accession>A1ZPM3</accession>
<proteinExistence type="inferred from homology"/>
<dbReference type="RefSeq" id="WP_002699137.1">
    <property type="nucleotide sequence ID" value="NZ_AAWS01000021.1"/>
</dbReference>
<dbReference type="Proteomes" id="UP000004095">
    <property type="component" value="Unassembled WGS sequence"/>
</dbReference>
<evidence type="ECO:0000256" key="6">
    <source>
        <dbReference type="RuleBase" id="RU003915"/>
    </source>
</evidence>
<dbReference type="InterPro" id="IPR046357">
    <property type="entry name" value="PPIase_dom_sf"/>
</dbReference>
<evidence type="ECO:0000256" key="3">
    <source>
        <dbReference type="ARBA" id="ARBA00023110"/>
    </source>
</evidence>
<evidence type="ECO:0000256" key="5">
    <source>
        <dbReference type="PROSITE-ProRule" id="PRU00277"/>
    </source>
</evidence>
<evidence type="ECO:0000313" key="9">
    <source>
        <dbReference type="Proteomes" id="UP000004095"/>
    </source>
</evidence>
<evidence type="ECO:0000256" key="4">
    <source>
        <dbReference type="ARBA" id="ARBA00023235"/>
    </source>
</evidence>
<dbReference type="OrthoDB" id="9814548at2"/>
<dbReference type="AlphaFoldDB" id="A1ZPM3"/>
<keyword evidence="9" id="KW-1185">Reference proteome</keyword>
<dbReference type="GO" id="GO:0003755">
    <property type="term" value="F:peptidyl-prolyl cis-trans isomerase activity"/>
    <property type="evidence" value="ECO:0007669"/>
    <property type="project" value="UniProtKB-UniRule"/>
</dbReference>
<name>A1ZPM3_MICM2</name>
<dbReference type="PANTHER" id="PTHR43811">
    <property type="entry name" value="FKBP-TYPE PEPTIDYL-PROLYL CIS-TRANS ISOMERASE FKPA"/>
    <property type="match status" value="1"/>
</dbReference>
<feature type="domain" description="PPIase FKBP-type" evidence="7">
    <location>
        <begin position="215"/>
        <end position="304"/>
    </location>
</feature>
<dbReference type="Pfam" id="PF00254">
    <property type="entry name" value="FKBP_C"/>
    <property type="match status" value="1"/>
</dbReference>
<dbReference type="EC" id="5.2.1.8" evidence="6"/>
<dbReference type="SUPFAM" id="SSF54534">
    <property type="entry name" value="FKBP-like"/>
    <property type="match status" value="2"/>
</dbReference>
<comment type="catalytic activity">
    <reaction evidence="1 5 6">
        <text>[protein]-peptidylproline (omega=180) = [protein]-peptidylproline (omega=0)</text>
        <dbReference type="Rhea" id="RHEA:16237"/>
        <dbReference type="Rhea" id="RHEA-COMP:10747"/>
        <dbReference type="Rhea" id="RHEA-COMP:10748"/>
        <dbReference type="ChEBI" id="CHEBI:83833"/>
        <dbReference type="ChEBI" id="CHEBI:83834"/>
        <dbReference type="EC" id="5.2.1.8"/>
    </reaction>
</comment>
<sequence>MVNNHWYNWIIVFACVIAITACSDTPQEEGKTQNGWVKPRAPKQTNSGIKYQIFVRQKNSVKIQDNLLVTYHQVIKNHKDSTLNSSYLNGVKKQIPFKSPYFSNYYKEMFQLLAEGDSATFWVPCKLLTTTTNAPLPYFLQQDKEIQYTVKILKVESKETIKKNLEKNKQAQLEIEDKLIANFLEKKKPFTPKKTPSGLYYFIEKEGKGKKPNTGDTVSVHYVGKLLDGTVFSSIQQGETFEFPLGQDPPAVIPGWEEAITLMHKGSRGTFIFPSHLAYGTKGSRDGVPPNAIVVFNVELVDVK</sequence>
<dbReference type="PROSITE" id="PS50059">
    <property type="entry name" value="FKBP_PPIASE"/>
    <property type="match status" value="1"/>
</dbReference>
<evidence type="ECO:0000256" key="1">
    <source>
        <dbReference type="ARBA" id="ARBA00000971"/>
    </source>
</evidence>
<dbReference type="InterPro" id="IPR001179">
    <property type="entry name" value="PPIase_FKBP_dom"/>
</dbReference>
<gene>
    <name evidence="8" type="ORF">M23134_03831</name>
</gene>
<evidence type="ECO:0000256" key="2">
    <source>
        <dbReference type="ARBA" id="ARBA00006577"/>
    </source>
</evidence>
<reference evidence="8 9" key="1">
    <citation type="submission" date="2007-01" db="EMBL/GenBank/DDBJ databases">
        <authorList>
            <person name="Haygood M."/>
            <person name="Podell S."/>
            <person name="Anderson C."/>
            <person name="Hopkinson B."/>
            <person name="Roe K."/>
            <person name="Barbeau K."/>
            <person name="Gaasterland T."/>
            <person name="Ferriera S."/>
            <person name="Johnson J."/>
            <person name="Kravitz S."/>
            <person name="Beeson K."/>
            <person name="Sutton G."/>
            <person name="Rogers Y.-H."/>
            <person name="Friedman R."/>
            <person name="Frazier M."/>
            <person name="Venter J.C."/>
        </authorList>
    </citation>
    <scope>NUCLEOTIDE SEQUENCE [LARGE SCALE GENOMIC DNA]</scope>
    <source>
        <strain evidence="8 9">ATCC 23134</strain>
    </source>
</reference>